<reference evidence="1 2" key="1">
    <citation type="journal article" date="2017" name="Genome Announc.">
        <title>Complete Genome Sequences of Two Acetylene-Fermenting Pelobacter acetylenicus Strains.</title>
        <authorList>
            <person name="Sutton J.M."/>
            <person name="Baesman S.M."/>
            <person name="Fierst J.L."/>
            <person name="Poret-Peterson A.T."/>
            <person name="Oremland R.S."/>
            <person name="Dunlap D.S."/>
            <person name="Akob D.M."/>
        </authorList>
    </citation>
    <scope>NUCLEOTIDE SEQUENCE [LARGE SCALE GENOMIC DNA]</scope>
    <source>
        <strain evidence="1 2">DSM 3247</strain>
    </source>
</reference>
<dbReference type="RefSeq" id="WP_072286527.1">
    <property type="nucleotide sequence ID" value="NZ_CP015455.1"/>
</dbReference>
<name>A0A1L3GFR9_SYNAC</name>
<sequence length="104" mass="11314">MDPAPNTEIRMFGFLHSARKAKGLAPRVHLYIPPEGRIAQEIAEELELPMDKIEGVFVNHLVYALDHVIHSGDKVAFISRGVPGPHRFSLGIHGAGKGAGRPDS</sequence>
<gene>
    <name evidence="1" type="ORF">A7E75_06325</name>
</gene>
<accession>A0A1L3GFR9</accession>
<dbReference type="SUPFAM" id="SSF54285">
    <property type="entry name" value="MoaD/ThiS"/>
    <property type="match status" value="1"/>
</dbReference>
<organism evidence="1 2">
    <name type="scientific">Syntrophotalea acetylenica</name>
    <name type="common">Pelobacter acetylenicus</name>
    <dbReference type="NCBI Taxonomy" id="29542"/>
    <lineage>
        <taxon>Bacteria</taxon>
        <taxon>Pseudomonadati</taxon>
        <taxon>Thermodesulfobacteriota</taxon>
        <taxon>Desulfuromonadia</taxon>
        <taxon>Desulfuromonadales</taxon>
        <taxon>Syntrophotaleaceae</taxon>
        <taxon>Syntrophotalea</taxon>
    </lineage>
</organism>
<proteinExistence type="predicted"/>
<dbReference type="STRING" id="29542.A6070_00250"/>
<dbReference type="InterPro" id="IPR016155">
    <property type="entry name" value="Mopterin_synth/thiamin_S_b"/>
</dbReference>
<evidence type="ECO:0000313" key="1">
    <source>
        <dbReference type="EMBL" id="APG24685.1"/>
    </source>
</evidence>
<dbReference type="EMBL" id="CP015518">
    <property type="protein sequence ID" value="APG24685.1"/>
    <property type="molecule type" value="Genomic_DNA"/>
</dbReference>
<dbReference type="AlphaFoldDB" id="A0A1L3GFR9"/>
<evidence type="ECO:0000313" key="2">
    <source>
        <dbReference type="Proteomes" id="UP000182264"/>
    </source>
</evidence>
<keyword evidence="2" id="KW-1185">Reference proteome</keyword>
<dbReference type="KEGG" id="pace:A6070_00250"/>
<dbReference type="Proteomes" id="UP000182264">
    <property type="component" value="Chromosome"/>
</dbReference>
<protein>
    <submittedName>
        <fullName evidence="1">Uncharacterized protein</fullName>
    </submittedName>
</protein>
<dbReference type="OrthoDB" id="5339859at2"/>